<evidence type="ECO:0000313" key="2">
    <source>
        <dbReference type="Proteomes" id="UP001326110"/>
    </source>
</evidence>
<protein>
    <submittedName>
        <fullName evidence="1">Sulfotransferase family protein</fullName>
    </submittedName>
</protein>
<reference evidence="1 2" key="1">
    <citation type="submission" date="2023-11" db="EMBL/GenBank/DDBJ databases">
        <title>MicrobeMod: A computational toolkit for identifying prokaryotic methylation and restriction-modification with nanopore sequencing.</title>
        <authorList>
            <person name="Crits-Christoph A."/>
            <person name="Kang S.C."/>
            <person name="Lee H."/>
            <person name="Ostrov N."/>
        </authorList>
    </citation>
    <scope>NUCLEOTIDE SEQUENCE [LARGE SCALE GENOMIC DNA]</scope>
    <source>
        <strain evidence="1 2">ATCC 25935</strain>
    </source>
</reference>
<sequence length="284" mass="32947">MTNDILVVAGMHRSGTSLMAQWLHACGLPLGDHLVGAGKGNVEGHFEDLEFLHLHETILRAGGADAAGLHGPYAITPSHEEREQMQAMIEHKNARYRQWGWKEPRTSLFLDTYAQLLPGARYLVVLRDFQEVTHSLLKRDFLYLDEKYRSRGPLVALAWRTVYRPLRVRQHQRKYYNRYLRAWIAYNRAILDTLQTLPEQRYLVVTYQMMRRQCAQVFEVLTSRWHFQLRYTSFASIYRGELISPTGASAPGAACPHLLAEAELLAERLRQYLQRSAMRLERHG</sequence>
<dbReference type="Gene3D" id="3.40.50.300">
    <property type="entry name" value="P-loop containing nucleotide triphosphate hydrolases"/>
    <property type="match status" value="1"/>
</dbReference>
<gene>
    <name evidence="1" type="ORF">SR858_16705</name>
</gene>
<dbReference type="GeneID" id="43162037"/>
<dbReference type="Proteomes" id="UP001326110">
    <property type="component" value="Chromosome"/>
</dbReference>
<keyword evidence="2" id="KW-1185">Reference proteome</keyword>
<dbReference type="SUPFAM" id="SSF52540">
    <property type="entry name" value="P-loop containing nucleoside triphosphate hydrolases"/>
    <property type="match status" value="1"/>
</dbReference>
<organism evidence="1 2">
    <name type="scientific">Duganella zoogloeoides</name>
    <dbReference type="NCBI Taxonomy" id="75659"/>
    <lineage>
        <taxon>Bacteria</taxon>
        <taxon>Pseudomonadati</taxon>
        <taxon>Pseudomonadota</taxon>
        <taxon>Betaproteobacteria</taxon>
        <taxon>Burkholderiales</taxon>
        <taxon>Oxalobacteraceae</taxon>
        <taxon>Telluria group</taxon>
        <taxon>Duganella</taxon>
    </lineage>
</organism>
<proteinExistence type="predicted"/>
<evidence type="ECO:0000313" key="1">
    <source>
        <dbReference type="EMBL" id="WQH02713.1"/>
    </source>
</evidence>
<dbReference type="Pfam" id="PF13469">
    <property type="entry name" value="Sulfotransfer_3"/>
    <property type="match status" value="1"/>
</dbReference>
<dbReference type="EMBL" id="CP140152">
    <property type="protein sequence ID" value="WQH02713.1"/>
    <property type="molecule type" value="Genomic_DNA"/>
</dbReference>
<accession>A0ABZ0XSM6</accession>
<dbReference type="RefSeq" id="WP_019920142.1">
    <property type="nucleotide sequence ID" value="NZ_CP140152.1"/>
</dbReference>
<dbReference type="InterPro" id="IPR027417">
    <property type="entry name" value="P-loop_NTPase"/>
</dbReference>
<name>A0ABZ0XSM6_9BURK</name>